<protein>
    <recommendedName>
        <fullName evidence="4">Pilus assembly protein PilL</fullName>
    </recommendedName>
</protein>
<name>A0ABZ3CV75_9GAMM</name>
<evidence type="ECO:0008006" key="4">
    <source>
        <dbReference type="Google" id="ProtNLM"/>
    </source>
</evidence>
<accession>A0ABZ3CV75</accession>
<evidence type="ECO:0000313" key="3">
    <source>
        <dbReference type="Proteomes" id="UP001453229"/>
    </source>
</evidence>
<proteinExistence type="predicted"/>
<feature type="signal peptide" evidence="1">
    <location>
        <begin position="1"/>
        <end position="25"/>
    </location>
</feature>
<feature type="chain" id="PRO_5045073988" description="Pilus assembly protein PilL" evidence="1">
    <location>
        <begin position="26"/>
        <end position="207"/>
    </location>
</feature>
<dbReference type="InterPro" id="IPR022260">
    <property type="entry name" value="Integr_conj_element_PilL"/>
</dbReference>
<dbReference type="NCBIfam" id="TIGR03748">
    <property type="entry name" value="conj_PilL"/>
    <property type="match status" value="1"/>
</dbReference>
<dbReference type="PROSITE" id="PS51257">
    <property type="entry name" value="PROKAR_LIPOPROTEIN"/>
    <property type="match status" value="1"/>
</dbReference>
<sequence length="207" mass="22886">MYPYQKTRVVPLAFLIALTAGCAHQQQAPQPSESERLAADYPNADKMTIARGDGAGQSRVVATGLDKPSHEVEPDVYRNRDASRVEVMRGGRYVLVTANATLQQRNLLEQTVNISIPASMTPSVEDGLRYTLLHTGYSLCAPQEEPQELLYSRPLPAAHFRLGPMPLREALQVLAGSAFEVQTDPISRNICYQVRDQRLIEETGHDG</sequence>
<dbReference type="EMBL" id="CP151919">
    <property type="protein sequence ID" value="XAD55091.1"/>
    <property type="molecule type" value="Genomic_DNA"/>
</dbReference>
<evidence type="ECO:0000313" key="2">
    <source>
        <dbReference type="EMBL" id="XAD55091.1"/>
    </source>
</evidence>
<gene>
    <name evidence="2" type="ORF">AAGT95_03685</name>
</gene>
<evidence type="ECO:0000256" key="1">
    <source>
        <dbReference type="SAM" id="SignalP"/>
    </source>
</evidence>
<organism evidence="2 3">
    <name type="scientific">Salinicola lusitanus</name>
    <dbReference type="NCBI Taxonomy" id="1949085"/>
    <lineage>
        <taxon>Bacteria</taxon>
        <taxon>Pseudomonadati</taxon>
        <taxon>Pseudomonadota</taxon>
        <taxon>Gammaproteobacteria</taxon>
        <taxon>Oceanospirillales</taxon>
        <taxon>Halomonadaceae</taxon>
        <taxon>Salinicola</taxon>
    </lineage>
</organism>
<keyword evidence="3" id="KW-1185">Reference proteome</keyword>
<dbReference type="RefSeq" id="WP_342595596.1">
    <property type="nucleotide sequence ID" value="NZ_CP151919.1"/>
</dbReference>
<keyword evidence="1" id="KW-0732">Signal</keyword>
<reference evidence="2 3" key="1">
    <citation type="submission" date="2024-04" db="EMBL/GenBank/DDBJ databases">
        <title>Salinicola lusitanus LLJ914,a marine bacterium isolated from the Okinawa Trough.</title>
        <authorList>
            <person name="Li J."/>
        </authorList>
    </citation>
    <scope>NUCLEOTIDE SEQUENCE [LARGE SCALE GENOMIC DNA]</scope>
    <source>
        <strain evidence="2 3">LLJ914</strain>
    </source>
</reference>
<dbReference type="Proteomes" id="UP001453229">
    <property type="component" value="Chromosome"/>
</dbReference>